<dbReference type="OrthoDB" id="26555at10239"/>
<dbReference type="RefSeq" id="YP_007677201.1">
    <property type="nucleotide sequence ID" value="NC_020875.1"/>
</dbReference>
<evidence type="ECO:0000313" key="1">
    <source>
        <dbReference type="EMBL" id="AGG54076.1"/>
    </source>
</evidence>
<gene>
    <name evidence="1" type="ORF">CYXG_00012</name>
</gene>
<dbReference type="KEGG" id="vg:15013434"/>
<proteinExistence type="predicted"/>
<dbReference type="Proteomes" id="UP000203282">
    <property type="component" value="Segment"/>
</dbReference>
<sequence length="52" mass="6214">MTTKRQFVSQKGDTWEWDETPETRKAIKKLQMDIDERIRQLEKDSPDYGVGK</sequence>
<keyword evidence="2" id="KW-1185">Reference proteome</keyword>
<protein>
    <submittedName>
        <fullName evidence="1">Uncharacterized protein</fullName>
    </submittedName>
</protein>
<dbReference type="GeneID" id="15013434"/>
<name>M1U9A0_9CAUD</name>
<evidence type="ECO:0000313" key="2">
    <source>
        <dbReference type="Proteomes" id="UP000203282"/>
    </source>
</evidence>
<reference evidence="1 2" key="1">
    <citation type="submission" date="2010-03" db="EMBL/GenBank/DDBJ databases">
        <title>The Genome Sequence of Cyanophage S-SSM4.</title>
        <authorList>
            <consortium name="The Broad Institute Genome Sequencing Platform"/>
            <person name="Henn M.R."/>
            <person name="Sullivan M.S."/>
            <person name="Osburne M.S."/>
            <person name="Levin J."/>
            <person name="Malboeuf C."/>
            <person name="Casali M."/>
            <person name="Russ C."/>
            <person name="Lennon N."/>
            <person name="Erlich R."/>
            <person name="Young S.K."/>
            <person name="Koehrsen M."/>
            <person name="Yandava C."/>
            <person name="Zeng Q."/>
            <person name="Alvarado L."/>
            <person name="Anderson S."/>
            <person name="Berlin A."/>
            <person name="Borenstein D."/>
            <person name="Chen Z."/>
            <person name="Engels R."/>
            <person name="Freedman E."/>
            <person name="Gellesch M."/>
            <person name="Goldberg J."/>
            <person name="Green L."/>
            <person name="Griggs A."/>
            <person name="Gujja S."/>
            <person name="Heiman D."/>
            <person name="Hepburn T."/>
            <person name="Howarth C."/>
            <person name="Jen D."/>
            <person name="Larson L."/>
            <person name="Lewis B."/>
            <person name="Mehta T."/>
            <person name="Park D."/>
            <person name="Pearson M."/>
            <person name="Roberts A."/>
            <person name="Ryan E."/>
            <person name="Saif S."/>
            <person name="Shea T."/>
            <person name="Shenoy N."/>
            <person name="Sisk P."/>
            <person name="Stolte C."/>
            <person name="Sykes S."/>
            <person name="Walk T."/>
            <person name="White J."/>
            <person name="Yu Q."/>
            <person name="Coleman M.L."/>
            <person name="Huang K.H."/>
            <person name="Weigele P.R."/>
            <person name="DeFrancesco A.S."/>
            <person name="Kern S.E."/>
            <person name="Thompson L.R."/>
            <person name="Fu R."/>
            <person name="Hombeck B."/>
            <person name="Chisholm S.W."/>
            <person name="Haas B."/>
            <person name="Nusbaum C."/>
            <person name="Galagan J."/>
            <person name="Birren B."/>
        </authorList>
    </citation>
    <scope>NUCLEOTIDE SEQUENCE [LARGE SCALE GENOMIC DNA]</scope>
    <source>
        <strain evidence="1 2">S-SSM4</strain>
    </source>
</reference>
<accession>M1U9A0</accession>
<organism evidence="1 2">
    <name type="scientific">Synechococcus phage S-SSM4</name>
    <dbReference type="NCBI Taxonomy" id="536466"/>
    <lineage>
        <taxon>Viruses</taxon>
        <taxon>Duplodnaviria</taxon>
        <taxon>Heunggongvirae</taxon>
        <taxon>Uroviricota</taxon>
        <taxon>Caudoviricetes</taxon>
        <taxon>Pantevenvirales</taxon>
        <taxon>Kyanoviridae</taxon>
        <taxon>Greenvirus</taxon>
        <taxon>Greenvirus ssm4</taxon>
    </lineage>
</organism>
<dbReference type="EMBL" id="HQ316583">
    <property type="protein sequence ID" value="AGG54076.1"/>
    <property type="molecule type" value="Genomic_DNA"/>
</dbReference>